<dbReference type="AlphaFoldDB" id="A0A232ELX2"/>
<dbReference type="Proteomes" id="UP000215335">
    <property type="component" value="Unassembled WGS sequence"/>
</dbReference>
<accession>A0A232ELX2</accession>
<reference evidence="1 2" key="1">
    <citation type="journal article" date="2017" name="Curr. Biol.">
        <title>The Evolution of Venom by Co-option of Single-Copy Genes.</title>
        <authorList>
            <person name="Martinson E.O."/>
            <person name="Mrinalini"/>
            <person name="Kelkar Y.D."/>
            <person name="Chang C.H."/>
            <person name="Werren J.H."/>
        </authorList>
    </citation>
    <scope>NUCLEOTIDE SEQUENCE [LARGE SCALE GENOMIC DNA]</scope>
    <source>
        <strain evidence="1 2">Alberta</strain>
        <tissue evidence="1">Whole body</tissue>
    </source>
</reference>
<comment type="caution">
    <text evidence="1">The sequence shown here is derived from an EMBL/GenBank/DDBJ whole genome shotgun (WGS) entry which is preliminary data.</text>
</comment>
<dbReference type="EMBL" id="NNAY01003468">
    <property type="protein sequence ID" value="OXU19359.1"/>
    <property type="molecule type" value="Genomic_DNA"/>
</dbReference>
<organism evidence="1 2">
    <name type="scientific">Trichomalopsis sarcophagae</name>
    <dbReference type="NCBI Taxonomy" id="543379"/>
    <lineage>
        <taxon>Eukaryota</taxon>
        <taxon>Metazoa</taxon>
        <taxon>Ecdysozoa</taxon>
        <taxon>Arthropoda</taxon>
        <taxon>Hexapoda</taxon>
        <taxon>Insecta</taxon>
        <taxon>Pterygota</taxon>
        <taxon>Neoptera</taxon>
        <taxon>Endopterygota</taxon>
        <taxon>Hymenoptera</taxon>
        <taxon>Apocrita</taxon>
        <taxon>Proctotrupomorpha</taxon>
        <taxon>Chalcidoidea</taxon>
        <taxon>Pteromalidae</taxon>
        <taxon>Pteromalinae</taxon>
        <taxon>Trichomalopsis</taxon>
    </lineage>
</organism>
<name>A0A232ELX2_9HYME</name>
<gene>
    <name evidence="1" type="ORF">TSAR_007036</name>
</gene>
<proteinExistence type="predicted"/>
<evidence type="ECO:0000313" key="2">
    <source>
        <dbReference type="Proteomes" id="UP000215335"/>
    </source>
</evidence>
<protein>
    <submittedName>
        <fullName evidence="1">Uncharacterized protein</fullName>
    </submittedName>
</protein>
<keyword evidence="2" id="KW-1185">Reference proteome</keyword>
<evidence type="ECO:0000313" key="1">
    <source>
        <dbReference type="EMBL" id="OXU19359.1"/>
    </source>
</evidence>
<sequence length="101" mass="11481">MDSNSDIDLSAINDDIPHVKKTQNMKDIHEIQAIKDIKKIENRTSRTSRRRSRALRTSRTSCAMYATRGSIYINYQPALTVSATIAYGIGSKWNIQTVEHL</sequence>